<evidence type="ECO:0000313" key="12">
    <source>
        <dbReference type="Proteomes" id="UP000188879"/>
    </source>
</evidence>
<comment type="pathway">
    <text evidence="9 10">Porphyrin-containing compound metabolism; protoheme biosynthesis; protoheme from protoporphyrin-IX: step 1/1.</text>
</comment>
<evidence type="ECO:0000256" key="10">
    <source>
        <dbReference type="RuleBase" id="RU000607"/>
    </source>
</evidence>
<dbReference type="FunFam" id="3.40.50.1400:FF:000002">
    <property type="entry name" value="Ferrochelatase"/>
    <property type="match status" value="1"/>
</dbReference>
<dbReference type="SUPFAM" id="SSF53800">
    <property type="entry name" value="Chelatase"/>
    <property type="match status" value="1"/>
</dbReference>
<dbReference type="InterPro" id="IPR019772">
    <property type="entry name" value="Ferrochelatase_AS"/>
</dbReference>
<evidence type="ECO:0000256" key="4">
    <source>
        <dbReference type="ARBA" id="ARBA00023004"/>
    </source>
</evidence>
<evidence type="ECO:0000256" key="7">
    <source>
        <dbReference type="ARBA" id="ARBA00023244"/>
    </source>
</evidence>
<dbReference type="CDD" id="cd03411">
    <property type="entry name" value="Ferrochelatase_N"/>
    <property type="match status" value="1"/>
</dbReference>
<dbReference type="GO" id="GO:0004325">
    <property type="term" value="F:ferrochelatase activity"/>
    <property type="evidence" value="ECO:0007669"/>
    <property type="project" value="UniProtKB-UniRule"/>
</dbReference>
<keyword evidence="5 9" id="KW-0350">Heme biosynthesis</keyword>
<feature type="binding site" evidence="9">
    <location>
        <position position="294"/>
    </location>
    <ligand>
        <name>Fe(2+)</name>
        <dbReference type="ChEBI" id="CHEBI:29033"/>
    </ligand>
</feature>
<evidence type="ECO:0000256" key="3">
    <source>
        <dbReference type="ARBA" id="ARBA00022723"/>
    </source>
</evidence>
<comment type="similarity">
    <text evidence="1 9 10">Belongs to the ferrochelatase family.</text>
</comment>
<feature type="binding site" evidence="9">
    <location>
        <position position="213"/>
    </location>
    <ligand>
        <name>Fe(2+)</name>
        <dbReference type="ChEBI" id="CHEBI:29033"/>
    </ligand>
</feature>
<dbReference type="OrthoDB" id="9809741at2"/>
<dbReference type="InterPro" id="IPR001015">
    <property type="entry name" value="Ferrochelatase"/>
</dbReference>
<comment type="catalytic activity">
    <reaction evidence="9 10">
        <text>heme b + 2 H(+) = protoporphyrin IX + Fe(2+)</text>
        <dbReference type="Rhea" id="RHEA:22584"/>
        <dbReference type="ChEBI" id="CHEBI:15378"/>
        <dbReference type="ChEBI" id="CHEBI:29033"/>
        <dbReference type="ChEBI" id="CHEBI:57306"/>
        <dbReference type="ChEBI" id="CHEBI:60344"/>
        <dbReference type="EC" id="4.98.1.1"/>
    </reaction>
</comment>
<dbReference type="GO" id="GO:0046872">
    <property type="term" value="F:metal ion binding"/>
    <property type="evidence" value="ECO:0007669"/>
    <property type="project" value="UniProtKB-KW"/>
</dbReference>
<keyword evidence="6 9" id="KW-0456">Lyase</keyword>
<keyword evidence="4 9" id="KW-0408">Iron</keyword>
<protein>
    <recommendedName>
        <fullName evidence="9 10">Ferrochelatase</fullName>
        <ecNumber evidence="9 10">4.98.1.1</ecNumber>
    </recommendedName>
    <alternativeName>
        <fullName evidence="9">Heme synthase</fullName>
    </alternativeName>
    <alternativeName>
        <fullName evidence="9">Protoheme ferro-lyase</fullName>
    </alternativeName>
</protein>
<name>A0A1V2GU01_9PROT</name>
<dbReference type="PANTHER" id="PTHR11108:SF1">
    <property type="entry name" value="FERROCHELATASE, MITOCHONDRIAL"/>
    <property type="match status" value="1"/>
</dbReference>
<dbReference type="UniPathway" id="UPA00252">
    <property type="reaction ID" value="UER00325"/>
</dbReference>
<dbReference type="GO" id="GO:0006783">
    <property type="term" value="P:heme biosynthetic process"/>
    <property type="evidence" value="ECO:0007669"/>
    <property type="project" value="UniProtKB-UniRule"/>
</dbReference>
<dbReference type="AlphaFoldDB" id="A0A1V2GU01"/>
<dbReference type="GO" id="GO:0005737">
    <property type="term" value="C:cytoplasm"/>
    <property type="evidence" value="ECO:0007669"/>
    <property type="project" value="UniProtKB-SubCell"/>
</dbReference>
<evidence type="ECO:0000256" key="2">
    <source>
        <dbReference type="ARBA" id="ARBA00022490"/>
    </source>
</evidence>
<evidence type="ECO:0000256" key="9">
    <source>
        <dbReference type="HAMAP-Rule" id="MF_00323"/>
    </source>
</evidence>
<organism evidence="11 12">
    <name type="scientific">Teichococcus deserti</name>
    <dbReference type="NCBI Taxonomy" id="1817963"/>
    <lineage>
        <taxon>Bacteria</taxon>
        <taxon>Pseudomonadati</taxon>
        <taxon>Pseudomonadota</taxon>
        <taxon>Alphaproteobacteria</taxon>
        <taxon>Acetobacterales</taxon>
        <taxon>Roseomonadaceae</taxon>
        <taxon>Roseomonas</taxon>
    </lineage>
</organism>
<comment type="subcellular location">
    <subcellularLocation>
        <location evidence="9 10">Cytoplasm</location>
    </subcellularLocation>
</comment>
<dbReference type="Pfam" id="PF00762">
    <property type="entry name" value="Ferrochelatase"/>
    <property type="match status" value="1"/>
</dbReference>
<dbReference type="EMBL" id="MLCO01000567">
    <property type="protein sequence ID" value="ONG42350.1"/>
    <property type="molecule type" value="Genomic_DNA"/>
</dbReference>
<accession>A0A1V2GU01</accession>
<reference evidence="11 12" key="1">
    <citation type="submission" date="2016-10" db="EMBL/GenBank/DDBJ databases">
        <title>Draft Genome sequence of Roseomonas sp. strain M3.</title>
        <authorList>
            <person name="Subhash Y."/>
            <person name="Lee S."/>
        </authorList>
    </citation>
    <scope>NUCLEOTIDE SEQUENCE [LARGE SCALE GENOMIC DNA]</scope>
    <source>
        <strain evidence="11 12">M3</strain>
    </source>
</reference>
<dbReference type="Proteomes" id="UP000188879">
    <property type="component" value="Unassembled WGS sequence"/>
</dbReference>
<evidence type="ECO:0000256" key="6">
    <source>
        <dbReference type="ARBA" id="ARBA00023239"/>
    </source>
</evidence>
<evidence type="ECO:0000256" key="1">
    <source>
        <dbReference type="ARBA" id="ARBA00007718"/>
    </source>
</evidence>
<dbReference type="InterPro" id="IPR033644">
    <property type="entry name" value="Ferrochelatase_C"/>
</dbReference>
<dbReference type="RefSeq" id="WP_076960714.1">
    <property type="nucleotide sequence ID" value="NZ_MLCO01000567.1"/>
</dbReference>
<keyword evidence="3 9" id="KW-0479">Metal-binding</keyword>
<comment type="caution">
    <text evidence="11">The sequence shown here is derived from an EMBL/GenBank/DDBJ whole genome shotgun (WGS) entry which is preliminary data.</text>
</comment>
<dbReference type="NCBIfam" id="TIGR00109">
    <property type="entry name" value="hemH"/>
    <property type="match status" value="1"/>
</dbReference>
<comment type="catalytic activity">
    <reaction evidence="8">
        <text>Fe-coproporphyrin III + 2 H(+) = coproporphyrin III + Fe(2+)</text>
        <dbReference type="Rhea" id="RHEA:49572"/>
        <dbReference type="ChEBI" id="CHEBI:15378"/>
        <dbReference type="ChEBI" id="CHEBI:29033"/>
        <dbReference type="ChEBI" id="CHEBI:68438"/>
        <dbReference type="ChEBI" id="CHEBI:131725"/>
        <dbReference type="EC" id="4.99.1.9"/>
    </reaction>
    <physiologicalReaction direction="right-to-left" evidence="8">
        <dbReference type="Rhea" id="RHEA:49574"/>
    </physiologicalReaction>
</comment>
<dbReference type="Gene3D" id="3.40.50.1400">
    <property type="match status" value="2"/>
</dbReference>
<sequence length="343" mass="38286">MSFVNPPTDGTLPAAFGTRTGVLLVNLGTPDSTGYWDMRRYLSEFLSDRRVIELCPFLWQGLLQGIILSKRPQKSGALYRRIWNTERNESPLRTYTRAQAEKLREALGAGAPVIDWAMRYGKPSIEERMLALQEAGCDRVLLLPLYPQYSAPTTATVNDAAFRALLKMRRQPVLRIAPPFPDHPRYIAGLAQSVRDALAPLAEPPQKIVVSFHGLPLRYVKNGDPYVAECERTITALRAALGYDADSMPMTFQSRFGREPWLEPYTDEFVSALPAQGVTRIAVITPGFMADCIETLDEIGNELREEFEHAGGQEMTVIPCLNDTSAAIELLQDIVATELSGWR</sequence>
<evidence type="ECO:0000313" key="11">
    <source>
        <dbReference type="EMBL" id="ONG42350.1"/>
    </source>
</evidence>
<dbReference type="InterPro" id="IPR033659">
    <property type="entry name" value="Ferrochelatase_N"/>
</dbReference>
<keyword evidence="2 9" id="KW-0963">Cytoplasm</keyword>
<gene>
    <name evidence="9" type="primary">hemH</name>
    <name evidence="11" type="ORF">BKE38_29715</name>
</gene>
<dbReference type="CDD" id="cd00419">
    <property type="entry name" value="Ferrochelatase_C"/>
    <property type="match status" value="1"/>
</dbReference>
<comment type="function">
    <text evidence="9 10">Catalyzes the ferrous insertion into protoporphyrin IX.</text>
</comment>
<keyword evidence="12" id="KW-1185">Reference proteome</keyword>
<keyword evidence="7 9" id="KW-0627">Porphyrin biosynthesis</keyword>
<dbReference type="EC" id="4.98.1.1" evidence="9 10"/>
<dbReference type="HAMAP" id="MF_00323">
    <property type="entry name" value="Ferrochelatase"/>
    <property type="match status" value="1"/>
</dbReference>
<dbReference type="PROSITE" id="PS00534">
    <property type="entry name" value="FERROCHELATASE"/>
    <property type="match status" value="1"/>
</dbReference>
<evidence type="ECO:0000256" key="5">
    <source>
        <dbReference type="ARBA" id="ARBA00023133"/>
    </source>
</evidence>
<evidence type="ECO:0000256" key="8">
    <source>
        <dbReference type="ARBA" id="ARBA00024536"/>
    </source>
</evidence>
<proteinExistence type="inferred from homology"/>
<dbReference type="PANTHER" id="PTHR11108">
    <property type="entry name" value="FERROCHELATASE"/>
    <property type="match status" value="1"/>
</dbReference>